<organism evidence="13 14">
    <name type="scientific">Bacteroides fragilis 3_1_12</name>
    <dbReference type="NCBI Taxonomy" id="457424"/>
    <lineage>
        <taxon>Bacteria</taxon>
        <taxon>Pseudomonadati</taxon>
        <taxon>Bacteroidota</taxon>
        <taxon>Bacteroidia</taxon>
        <taxon>Bacteroidales</taxon>
        <taxon>Bacteroidaceae</taxon>
        <taxon>Bacteroides</taxon>
    </lineage>
</organism>
<proteinExistence type="inferred from homology"/>
<name>A0ABN0BHR2_BACFG</name>
<evidence type="ECO:0000313" key="13">
    <source>
        <dbReference type="EMBL" id="EFR52369.1"/>
    </source>
</evidence>
<evidence type="ECO:0000256" key="8">
    <source>
        <dbReference type="PROSITE-ProRule" id="PRU01360"/>
    </source>
</evidence>
<evidence type="ECO:0000256" key="10">
    <source>
        <dbReference type="SAM" id="SignalP"/>
    </source>
</evidence>
<evidence type="ECO:0000256" key="2">
    <source>
        <dbReference type="ARBA" id="ARBA00022448"/>
    </source>
</evidence>
<evidence type="ECO:0000256" key="5">
    <source>
        <dbReference type="ARBA" id="ARBA00023077"/>
    </source>
</evidence>
<dbReference type="InterPro" id="IPR008969">
    <property type="entry name" value="CarboxyPept-like_regulatory"/>
</dbReference>
<comment type="subcellular location">
    <subcellularLocation>
        <location evidence="1 8">Cell outer membrane</location>
        <topology evidence="1 8">Multi-pass membrane protein</topology>
    </subcellularLocation>
</comment>
<comment type="similarity">
    <text evidence="8 9">Belongs to the TonB-dependent receptor family.</text>
</comment>
<dbReference type="InterPro" id="IPR023997">
    <property type="entry name" value="TonB-dep_OMP_SusC/RagA_CS"/>
</dbReference>
<keyword evidence="10" id="KW-0732">Signal</keyword>
<keyword evidence="6 8" id="KW-0472">Membrane</keyword>
<evidence type="ECO:0000259" key="11">
    <source>
        <dbReference type="Pfam" id="PF00593"/>
    </source>
</evidence>
<evidence type="ECO:0000256" key="1">
    <source>
        <dbReference type="ARBA" id="ARBA00004571"/>
    </source>
</evidence>
<feature type="domain" description="TonB-dependent receptor plug" evidence="12">
    <location>
        <begin position="133"/>
        <end position="242"/>
    </location>
</feature>
<dbReference type="InterPro" id="IPR012910">
    <property type="entry name" value="Plug_dom"/>
</dbReference>
<dbReference type="SUPFAM" id="SSF56935">
    <property type="entry name" value="Porins"/>
    <property type="match status" value="1"/>
</dbReference>
<dbReference type="NCBIfam" id="TIGR04057">
    <property type="entry name" value="SusC_RagA_signa"/>
    <property type="match status" value="1"/>
</dbReference>
<dbReference type="Pfam" id="PF13715">
    <property type="entry name" value="CarbopepD_reg_2"/>
    <property type="match status" value="1"/>
</dbReference>
<dbReference type="InterPro" id="IPR039426">
    <property type="entry name" value="TonB-dep_rcpt-like"/>
</dbReference>
<protein>
    <submittedName>
        <fullName evidence="13">TonB-linked outer membrane protein, SusC/RagA family</fullName>
    </submittedName>
</protein>
<evidence type="ECO:0000313" key="14">
    <source>
        <dbReference type="Proteomes" id="UP000005101"/>
    </source>
</evidence>
<evidence type="ECO:0000256" key="7">
    <source>
        <dbReference type="ARBA" id="ARBA00023237"/>
    </source>
</evidence>
<dbReference type="EMBL" id="EQ973213">
    <property type="protein sequence ID" value="EFR52369.1"/>
    <property type="molecule type" value="Genomic_DNA"/>
</dbReference>
<keyword evidence="7 8" id="KW-0998">Cell outer membrane</keyword>
<gene>
    <name evidence="13" type="ORF">BFAG_01063</name>
</gene>
<evidence type="ECO:0000256" key="3">
    <source>
        <dbReference type="ARBA" id="ARBA00022452"/>
    </source>
</evidence>
<keyword evidence="5 9" id="KW-0798">TonB box</keyword>
<feature type="domain" description="TonB-dependent receptor-like beta-barrel" evidence="11">
    <location>
        <begin position="425"/>
        <end position="1036"/>
    </location>
</feature>
<sequence>MFIFKRFRRDNFPFLLTKNQFMKKVLFILLGCLLSFNVMAQVKAISGVVTDVTGDPVIGASVVEVGTTNGVITDLNGKFSLKVAPNSQFLVSYIGYKQQTIKVGSESTYNIVLKEDSEVLDEVVVVGYGSQKKVNVTGAVGMVSADALEARPVANASQALQGVVPGLNLTVGNNGGSLDGTLNMNIRGAGTIGDGSGSSPLVLIDGIEGDLNTVNPNDIESVSVLKDAASASIYGARASFGVILVTTKSGKSGKTNVSYSGSARFSDAIGIPDIMDSYTFAQYFNRASANKGGGDIFAPAVMERIKAYQEGTLKATTVDNGAGIWQKWANANGNTDWFEEFYDHWAPSQEHNLSINGGTDKTQYLISGSFLDQKGLMRHGSDKFQRYTLNGKITTAVTDWFKVTYSTKWTREDFERPTYLTGNFFHNLARKWPVHPAYDPNGFPMDEGEVEQMENGGKQNSQKDFYTNQLQLVFEPIKNWKINLEGSVRTTTQYQHWEVLPVYAYNVDGDPYYTVWDMGYGSYAAGSSRVNEYSWKENYYTTNIYSDYFKQFDNGHYFKVMAGFNAELYKTRNITAEKNTLITPGVPTINTATDDPQAYGGYADNSVAGFFARVNWSYKDRYMFEANGRYDGSSRFVGKERWGFFPSFSAGWNIAREPFMESFAEKINMGSLKLRASWGQLGNTNTNDAWYPFYQTMPVGSNYGWLVNGERPNYATNPGIVSSKKTWETVETWDVGLDWSFFNNRLSGSFDYFVRYTYDMIGPAPELSSLLGTSVPKINNSDMKSYGFELELNWRDRIGEVSYGAKLVLSDDQQKILRYPNDSYDVGSYYKGRHLNDIWGLTTIGIAKTQEEMDAHLAKVDQSSLGTNWGAGDIMYADLDGDGKISNGTNKLGDTGDYRIIGNSTPRFKYGITLDAAWKGFDFSIFMQGIGKRDLWLDGCYFWGANGQGNEWQSTGFTEHWDFFRPEGDPLGANLDAYYPRVNFSGGRNTQVQTRYLQNGAYLRLKNVQLGYTLPRVWTEKAGISSVRVYLSGDNLATITSLSKIFDPEATGSLAGTGSGKLYPLQRVISVGVNINF</sequence>
<keyword evidence="14" id="KW-1185">Reference proteome</keyword>
<dbReference type="Pfam" id="PF07715">
    <property type="entry name" value="Plug"/>
    <property type="match status" value="1"/>
</dbReference>
<evidence type="ECO:0000259" key="12">
    <source>
        <dbReference type="Pfam" id="PF07715"/>
    </source>
</evidence>
<dbReference type="InterPro" id="IPR000531">
    <property type="entry name" value="Beta-barrel_TonB"/>
</dbReference>
<feature type="chain" id="PRO_5046136620" evidence="10">
    <location>
        <begin position="41"/>
        <end position="1077"/>
    </location>
</feature>
<dbReference type="NCBIfam" id="TIGR04056">
    <property type="entry name" value="OMP_RagA_SusC"/>
    <property type="match status" value="1"/>
</dbReference>
<dbReference type="Proteomes" id="UP000005101">
    <property type="component" value="Unassembled WGS sequence"/>
</dbReference>
<evidence type="ECO:0000256" key="4">
    <source>
        <dbReference type="ARBA" id="ARBA00022692"/>
    </source>
</evidence>
<dbReference type="InterPro" id="IPR037066">
    <property type="entry name" value="Plug_dom_sf"/>
</dbReference>
<accession>A0ABN0BHR2</accession>
<dbReference type="PROSITE" id="PS52016">
    <property type="entry name" value="TONB_DEPENDENT_REC_3"/>
    <property type="match status" value="1"/>
</dbReference>
<keyword evidence="2 8" id="KW-0813">Transport</keyword>
<keyword evidence="3 8" id="KW-1134">Transmembrane beta strand</keyword>
<reference evidence="13 14" key="1">
    <citation type="submission" date="2008-12" db="EMBL/GenBank/DDBJ databases">
        <title>Annotation of Bacteroides fragilis strain 3_1_12.</title>
        <authorList>
            <consortium name="The Broad Institute Genome Sequencing Platform"/>
            <person name="Ward D."/>
            <person name="Young S.K."/>
            <person name="Kodira C.D."/>
            <person name="Zeng Q."/>
            <person name="Koehrsen M."/>
            <person name="Alvarado L."/>
            <person name="Berlin A."/>
            <person name="Borenstein D."/>
            <person name="Chen Z."/>
            <person name="Engels R."/>
            <person name="Freedman E."/>
            <person name="Gellesch M."/>
            <person name="Goldberg J."/>
            <person name="Griggs A."/>
            <person name="Gujja S."/>
            <person name="Heiman D."/>
            <person name="Hepburn T."/>
            <person name="Howarth C."/>
            <person name="Jen D."/>
            <person name="Larson L."/>
            <person name="Lewis B."/>
            <person name="Mehta T."/>
            <person name="Park D."/>
            <person name="Pearson M."/>
            <person name="Roberts A."/>
            <person name="Saif S."/>
            <person name="Shea T."/>
            <person name="Shenoy N."/>
            <person name="Sisk P."/>
            <person name="Stolte C."/>
            <person name="Sykes S."/>
            <person name="Walk T."/>
            <person name="White J."/>
            <person name="Yandava C."/>
            <person name="Allen-Vercoe E."/>
            <person name="Strauss J."/>
            <person name="Ambrose C."/>
            <person name="Lander E."/>
            <person name="Nusbaum C."/>
            <person name="Galagan J."/>
            <person name="Birren B."/>
        </authorList>
    </citation>
    <scope>NUCLEOTIDE SEQUENCE [LARGE SCALE GENOMIC DNA]</scope>
    <source>
        <strain evidence="13 14">3_1_12</strain>
    </source>
</reference>
<dbReference type="Pfam" id="PF00593">
    <property type="entry name" value="TonB_dep_Rec_b-barrel"/>
    <property type="match status" value="1"/>
</dbReference>
<dbReference type="InterPro" id="IPR023996">
    <property type="entry name" value="TonB-dep_OMP_SusC/RagA"/>
</dbReference>
<evidence type="ECO:0000256" key="6">
    <source>
        <dbReference type="ARBA" id="ARBA00023136"/>
    </source>
</evidence>
<feature type="signal peptide" evidence="10">
    <location>
        <begin position="1"/>
        <end position="40"/>
    </location>
</feature>
<evidence type="ECO:0000256" key="9">
    <source>
        <dbReference type="RuleBase" id="RU003357"/>
    </source>
</evidence>
<keyword evidence="4 8" id="KW-0812">Transmembrane</keyword>
<dbReference type="InterPro" id="IPR036942">
    <property type="entry name" value="Beta-barrel_TonB_sf"/>
</dbReference>
<dbReference type="SUPFAM" id="SSF49464">
    <property type="entry name" value="Carboxypeptidase regulatory domain-like"/>
    <property type="match status" value="1"/>
</dbReference>
<dbReference type="Gene3D" id="2.170.130.10">
    <property type="entry name" value="TonB-dependent receptor, plug domain"/>
    <property type="match status" value="1"/>
</dbReference>
<dbReference type="Gene3D" id="2.40.170.20">
    <property type="entry name" value="TonB-dependent receptor, beta-barrel domain"/>
    <property type="match status" value="1"/>
</dbReference>
<dbReference type="Gene3D" id="2.60.40.1120">
    <property type="entry name" value="Carboxypeptidase-like, regulatory domain"/>
    <property type="match status" value="1"/>
</dbReference>